<feature type="chain" id="PRO_5013294551" evidence="1">
    <location>
        <begin position="24"/>
        <end position="115"/>
    </location>
</feature>
<dbReference type="AlphaFoldDB" id="A0A1R1I1B5"/>
<accession>A0A1R1I1B5</accession>
<dbReference type="STRING" id="418702.BJN45_14720"/>
<gene>
    <name evidence="2" type="ORF">BJN45_14720</name>
</gene>
<feature type="signal peptide" evidence="1">
    <location>
        <begin position="1"/>
        <end position="23"/>
    </location>
</feature>
<protein>
    <submittedName>
        <fullName evidence="2">Uncharacterized protein</fullName>
    </submittedName>
</protein>
<dbReference type="EMBL" id="MTHD01000005">
    <property type="protein sequence ID" value="OMG52538.1"/>
    <property type="molecule type" value="Genomic_DNA"/>
</dbReference>
<evidence type="ECO:0000313" key="3">
    <source>
        <dbReference type="Proteomes" id="UP000187526"/>
    </source>
</evidence>
<comment type="caution">
    <text evidence="2">The sequence shown here is derived from an EMBL/GenBank/DDBJ whole genome shotgun (WGS) entry which is preliminary data.</text>
</comment>
<evidence type="ECO:0000313" key="2">
    <source>
        <dbReference type="EMBL" id="OMG52538.1"/>
    </source>
</evidence>
<keyword evidence="3" id="KW-1185">Reference proteome</keyword>
<dbReference type="Proteomes" id="UP000187526">
    <property type="component" value="Unassembled WGS sequence"/>
</dbReference>
<keyword evidence="1" id="KW-0732">Signal</keyword>
<proteinExistence type="predicted"/>
<organism evidence="2 3">
    <name type="scientific">Azonexus hydrophilus</name>
    <dbReference type="NCBI Taxonomy" id="418702"/>
    <lineage>
        <taxon>Bacteria</taxon>
        <taxon>Pseudomonadati</taxon>
        <taxon>Pseudomonadota</taxon>
        <taxon>Betaproteobacteria</taxon>
        <taxon>Rhodocyclales</taxon>
        <taxon>Azonexaceae</taxon>
        <taxon>Azonexus</taxon>
    </lineage>
</organism>
<reference evidence="2 3" key="1">
    <citation type="submission" date="2016-10" db="EMBL/GenBank/DDBJ databases">
        <title>Alkaliphiles isolated from bioreactors.</title>
        <authorList>
            <person name="Salah Z."/>
            <person name="Rout S.P."/>
            <person name="Humphreys P.N."/>
        </authorList>
    </citation>
    <scope>NUCLEOTIDE SEQUENCE [LARGE SCALE GENOMIC DNA]</scope>
    <source>
        <strain evidence="2 3">ZS02</strain>
    </source>
</reference>
<evidence type="ECO:0000256" key="1">
    <source>
        <dbReference type="SAM" id="SignalP"/>
    </source>
</evidence>
<sequence length="115" mass="12224">MMMRKLPWLTALFIASLAGSVQAGDDGLQQAVSELGSLNGVALACKQNALAARMREIMVDTVPKERSVGEQFEQATNASFLAFGSTGQPCPDGKALAEQVDRARDKLRQQAGKAS</sequence>
<name>A0A1R1I1B5_9RHOO</name>